<dbReference type="Proteomes" id="UP000440096">
    <property type="component" value="Unassembled WGS sequence"/>
</dbReference>
<name>A0A6N7YUZ5_9PSEU</name>
<comment type="caution">
    <text evidence="2">The sequence shown here is derived from an EMBL/GenBank/DDBJ whole genome shotgun (WGS) entry which is preliminary data.</text>
</comment>
<proteinExistence type="predicted"/>
<sequence length="95" mass="10193">MQVVRFPDSNPAFTQVANGTVDAWVIPLTIGQKDLDENLPAPLAVGYTKLDKEPTTAWAVVTSDTGLRNELDVGPTDPLPAESEPGWRGLPATNH</sequence>
<dbReference type="OrthoDB" id="9814902at2"/>
<evidence type="ECO:0000313" key="3">
    <source>
        <dbReference type="Proteomes" id="UP000440096"/>
    </source>
</evidence>
<evidence type="ECO:0000256" key="1">
    <source>
        <dbReference type="SAM" id="MobiDB-lite"/>
    </source>
</evidence>
<dbReference type="RefSeq" id="WP_154757938.1">
    <property type="nucleotide sequence ID" value="NZ_WMBA01000025.1"/>
</dbReference>
<keyword evidence="3" id="KW-1185">Reference proteome</keyword>
<gene>
    <name evidence="2" type="ORF">GKO32_17410</name>
</gene>
<dbReference type="EMBL" id="WMBA01000025">
    <property type="protein sequence ID" value="MTD55738.1"/>
    <property type="molecule type" value="Genomic_DNA"/>
</dbReference>
<evidence type="ECO:0000313" key="2">
    <source>
        <dbReference type="EMBL" id="MTD55738.1"/>
    </source>
</evidence>
<dbReference type="AlphaFoldDB" id="A0A6N7YUZ5"/>
<accession>A0A6N7YUZ5</accession>
<organism evidence="2 3">
    <name type="scientific">Amycolatopsis pithecellobii</name>
    <dbReference type="NCBI Taxonomy" id="664692"/>
    <lineage>
        <taxon>Bacteria</taxon>
        <taxon>Bacillati</taxon>
        <taxon>Actinomycetota</taxon>
        <taxon>Actinomycetes</taxon>
        <taxon>Pseudonocardiales</taxon>
        <taxon>Pseudonocardiaceae</taxon>
        <taxon>Amycolatopsis</taxon>
    </lineage>
</organism>
<reference evidence="2 3" key="1">
    <citation type="submission" date="2019-11" db="EMBL/GenBank/DDBJ databases">
        <title>Draft genome of Amycolatopsis RM579.</title>
        <authorList>
            <person name="Duangmal K."/>
            <person name="Mingma R."/>
        </authorList>
    </citation>
    <scope>NUCLEOTIDE SEQUENCE [LARGE SCALE GENOMIC DNA]</scope>
    <source>
        <strain evidence="2 3">RM579</strain>
    </source>
</reference>
<feature type="region of interest" description="Disordered" evidence="1">
    <location>
        <begin position="68"/>
        <end position="95"/>
    </location>
</feature>
<protein>
    <submittedName>
        <fullName evidence="2">Uncharacterized protein</fullName>
    </submittedName>
</protein>